<dbReference type="AlphaFoldDB" id="A0A4Y4E5W0"/>
<comment type="caution">
    <text evidence="2">The sequence shown here is derived from an EMBL/GenBank/DDBJ whole genome shotgun (WGS) entry which is preliminary data.</text>
</comment>
<dbReference type="Proteomes" id="UP000316659">
    <property type="component" value="Unassembled WGS sequence"/>
</dbReference>
<name>A0A4Y4E5W0_CELCE</name>
<protein>
    <recommendedName>
        <fullName evidence="1">TraD/TraG TraM recognition site domain-containing protein</fullName>
    </recommendedName>
</protein>
<dbReference type="EMBL" id="BJNZ01000010">
    <property type="protein sequence ID" value="GED10021.1"/>
    <property type="molecule type" value="Genomic_DNA"/>
</dbReference>
<dbReference type="Pfam" id="PF12696">
    <property type="entry name" value="TraG-D_C"/>
    <property type="match status" value="1"/>
</dbReference>
<sequence length="145" mass="14920">MCGQMASCLTNRQVAAWITPQGPADTRPQSSPEEFLCAGLPSAAGESAPTKPGTLYSLSKEGRGTAGPLVTALTLAVVEAAEELAAQSAGGRLATPLVGVLDEAANVCRWRELPNLYSHAARAGSSWTPCCRAGPRAWRSGVSPA</sequence>
<dbReference type="InterPro" id="IPR032689">
    <property type="entry name" value="TraG-D_C"/>
</dbReference>
<evidence type="ECO:0000313" key="3">
    <source>
        <dbReference type="Proteomes" id="UP000316659"/>
    </source>
</evidence>
<evidence type="ECO:0000313" key="2">
    <source>
        <dbReference type="EMBL" id="GED10021.1"/>
    </source>
</evidence>
<reference evidence="2 3" key="1">
    <citation type="submission" date="2019-06" db="EMBL/GenBank/DDBJ databases">
        <title>Whole genome shotgun sequence of Cellulosimicrobium cellulans NBRC 15516.</title>
        <authorList>
            <person name="Hosoyama A."/>
            <person name="Uohara A."/>
            <person name="Ohji S."/>
            <person name="Ichikawa N."/>
        </authorList>
    </citation>
    <scope>NUCLEOTIDE SEQUENCE [LARGE SCALE GENOMIC DNA]</scope>
    <source>
        <strain evidence="2 3">NBRC 15516</strain>
    </source>
</reference>
<dbReference type="CDD" id="cd01127">
    <property type="entry name" value="TrwB_TraG_TraD_VirD4"/>
    <property type="match status" value="1"/>
</dbReference>
<accession>A0A4Y4E5W0</accession>
<evidence type="ECO:0000259" key="1">
    <source>
        <dbReference type="Pfam" id="PF12696"/>
    </source>
</evidence>
<proteinExistence type="predicted"/>
<gene>
    <name evidence="2" type="ORF">CCE02nite_20200</name>
</gene>
<organism evidence="2 3">
    <name type="scientific">Cellulosimicrobium cellulans</name>
    <name type="common">Arthrobacter luteus</name>
    <dbReference type="NCBI Taxonomy" id="1710"/>
    <lineage>
        <taxon>Bacteria</taxon>
        <taxon>Bacillati</taxon>
        <taxon>Actinomycetota</taxon>
        <taxon>Actinomycetes</taxon>
        <taxon>Micrococcales</taxon>
        <taxon>Promicromonosporaceae</taxon>
        <taxon>Cellulosimicrobium</taxon>
    </lineage>
</organism>
<feature type="domain" description="TraD/TraG TraM recognition site" evidence="1">
    <location>
        <begin position="96"/>
        <end position="126"/>
    </location>
</feature>